<comment type="caution">
    <text evidence="2">The sequence shown here is derived from an EMBL/GenBank/DDBJ whole genome shotgun (WGS) entry which is preliminary data.</text>
</comment>
<evidence type="ECO:0000313" key="2">
    <source>
        <dbReference type="EMBL" id="RZS71857.1"/>
    </source>
</evidence>
<evidence type="ECO:0000313" key="3">
    <source>
        <dbReference type="Proteomes" id="UP000293874"/>
    </source>
</evidence>
<sequence length="410" mass="42747">MLQKRFVMTGAFLLCWCCTLLAQQLKLGSNPSALMKSALLELSSANQGLLFPRLNDTISINSSNPPDGMVIYFIPTRQLMLRANGVWVPMVSGTVTATNAWNINGNTNGALRILGTLDNFDLPIYTNNAERMRISSAGNVAIGATSFDGTNPEKLLVNAGSTSSVNAIYAKGSVNNYFQINIQNLGNGAKSSSDLVATANNGTETTNFVDLGINGSGWQQSSQSPISTGLANDCYLLGAGQDLYIANNNATKSTIFLTGGTLAANEAMRITAAGNLAIGTTTTNAKADVNGTYKLGAKGNINKNQISFASTIPATTSIGGATLVILGLVYTPAALDLTFNIPAANAPTSTQATVAVSFGADLPASVSVAFARVQLNTGVYQVKMRLLNSGTTTAGTFATAVPVYFTITEF</sequence>
<organism evidence="2 3">
    <name type="scientific">Pseudobacter ginsenosidimutans</name>
    <dbReference type="NCBI Taxonomy" id="661488"/>
    <lineage>
        <taxon>Bacteria</taxon>
        <taxon>Pseudomonadati</taxon>
        <taxon>Bacteroidota</taxon>
        <taxon>Chitinophagia</taxon>
        <taxon>Chitinophagales</taxon>
        <taxon>Chitinophagaceae</taxon>
        <taxon>Pseudobacter</taxon>
    </lineage>
</organism>
<dbReference type="Proteomes" id="UP000293874">
    <property type="component" value="Unassembled WGS sequence"/>
</dbReference>
<keyword evidence="1" id="KW-0732">Signal</keyword>
<dbReference type="EMBL" id="SGXA01000002">
    <property type="protein sequence ID" value="RZS71857.1"/>
    <property type="molecule type" value="Genomic_DNA"/>
</dbReference>
<name>A0A4Q7MTB9_9BACT</name>
<protein>
    <submittedName>
        <fullName evidence="2">Uncharacterized protein</fullName>
    </submittedName>
</protein>
<reference evidence="2 3" key="1">
    <citation type="submission" date="2019-02" db="EMBL/GenBank/DDBJ databases">
        <title>Genomic Encyclopedia of Type Strains, Phase IV (KMG-IV): sequencing the most valuable type-strain genomes for metagenomic binning, comparative biology and taxonomic classification.</title>
        <authorList>
            <person name="Goeker M."/>
        </authorList>
    </citation>
    <scope>NUCLEOTIDE SEQUENCE [LARGE SCALE GENOMIC DNA]</scope>
    <source>
        <strain evidence="2 3">DSM 18116</strain>
    </source>
</reference>
<dbReference type="OrthoDB" id="609366at2"/>
<dbReference type="AlphaFoldDB" id="A0A4Q7MTB9"/>
<evidence type="ECO:0000256" key="1">
    <source>
        <dbReference type="SAM" id="SignalP"/>
    </source>
</evidence>
<keyword evidence="3" id="KW-1185">Reference proteome</keyword>
<accession>A0A4Q7MTB9</accession>
<dbReference type="RefSeq" id="WP_130542324.1">
    <property type="nucleotide sequence ID" value="NZ_CP042431.1"/>
</dbReference>
<gene>
    <name evidence="2" type="ORF">EV199_3770</name>
</gene>
<feature type="chain" id="PRO_5020525997" evidence="1">
    <location>
        <begin position="23"/>
        <end position="410"/>
    </location>
</feature>
<proteinExistence type="predicted"/>
<feature type="signal peptide" evidence="1">
    <location>
        <begin position="1"/>
        <end position="22"/>
    </location>
</feature>